<dbReference type="InterPro" id="IPR049940">
    <property type="entry name" value="GluQ/Sye"/>
</dbReference>
<dbReference type="NCBIfam" id="TIGR00464">
    <property type="entry name" value="gltX_bact"/>
    <property type="match status" value="1"/>
</dbReference>
<proteinExistence type="inferred from homology"/>
<dbReference type="GO" id="GO:0004818">
    <property type="term" value="F:glutamate-tRNA ligase activity"/>
    <property type="evidence" value="ECO:0007669"/>
    <property type="project" value="UniProtKB-EC"/>
</dbReference>
<protein>
    <recommendedName>
        <fullName evidence="10">Glutamate--tRNA ligase, mitochondrial</fullName>
        <ecNumber evidence="3">6.1.1.17</ecNumber>
    </recommendedName>
    <alternativeName>
        <fullName evidence="9">Glutamyl-tRNA synthetase</fullName>
    </alternativeName>
</protein>
<dbReference type="PROSITE" id="PS00178">
    <property type="entry name" value="AA_TRNA_LIGASE_I"/>
    <property type="match status" value="1"/>
</dbReference>
<reference evidence="14 15" key="1">
    <citation type="submission" date="2024-01" db="EMBL/GenBank/DDBJ databases">
        <title>Comparative genomics of Cryptococcus and Kwoniella reveals pathogenesis evolution and contrasting modes of karyotype evolution via chromosome fusion or intercentromeric recombination.</title>
        <authorList>
            <person name="Coelho M.A."/>
            <person name="David-Palma M."/>
            <person name="Shea T."/>
            <person name="Bowers K."/>
            <person name="McGinley-Smith S."/>
            <person name="Mohammad A.W."/>
            <person name="Gnirke A."/>
            <person name="Yurkov A.M."/>
            <person name="Nowrousian M."/>
            <person name="Sun S."/>
            <person name="Cuomo C.A."/>
            <person name="Heitman J."/>
        </authorList>
    </citation>
    <scope>NUCLEOTIDE SEQUENCE [LARGE SCALE GENOMIC DNA]</scope>
    <source>
        <strain evidence="14 15">CBS 6074</strain>
    </source>
</reference>
<dbReference type="CDD" id="cd00808">
    <property type="entry name" value="GluRS_core"/>
    <property type="match status" value="1"/>
</dbReference>
<evidence type="ECO:0000256" key="5">
    <source>
        <dbReference type="ARBA" id="ARBA00022741"/>
    </source>
</evidence>
<dbReference type="GO" id="GO:0000049">
    <property type="term" value="F:tRNA binding"/>
    <property type="evidence" value="ECO:0007669"/>
    <property type="project" value="InterPro"/>
</dbReference>
<evidence type="ECO:0000256" key="8">
    <source>
        <dbReference type="ARBA" id="ARBA00023146"/>
    </source>
</evidence>
<evidence type="ECO:0000313" key="14">
    <source>
        <dbReference type="EMBL" id="WWC85890.1"/>
    </source>
</evidence>
<dbReference type="PRINTS" id="PR00987">
    <property type="entry name" value="TRNASYNTHGLU"/>
</dbReference>
<evidence type="ECO:0000259" key="13">
    <source>
        <dbReference type="Pfam" id="PF19269"/>
    </source>
</evidence>
<evidence type="ECO:0000256" key="3">
    <source>
        <dbReference type="ARBA" id="ARBA00012835"/>
    </source>
</evidence>
<dbReference type="SUPFAM" id="SSF52374">
    <property type="entry name" value="Nucleotidylyl transferase"/>
    <property type="match status" value="1"/>
</dbReference>
<dbReference type="GO" id="GO:0006424">
    <property type="term" value="P:glutamyl-tRNA aminoacylation"/>
    <property type="evidence" value="ECO:0007669"/>
    <property type="project" value="InterPro"/>
</dbReference>
<keyword evidence="7 11" id="KW-0648">Protein biosynthesis</keyword>
<keyword evidence="5 11" id="KW-0547">Nucleotide-binding</keyword>
<evidence type="ECO:0000256" key="9">
    <source>
        <dbReference type="ARBA" id="ARBA00030865"/>
    </source>
</evidence>
<evidence type="ECO:0000256" key="11">
    <source>
        <dbReference type="RuleBase" id="RU363037"/>
    </source>
</evidence>
<dbReference type="EMBL" id="CP144098">
    <property type="protein sequence ID" value="WWC85890.1"/>
    <property type="molecule type" value="Genomic_DNA"/>
</dbReference>
<evidence type="ECO:0000256" key="10">
    <source>
        <dbReference type="ARBA" id="ARBA00072917"/>
    </source>
</evidence>
<dbReference type="InterPro" id="IPR001412">
    <property type="entry name" value="aa-tRNA-synth_I_CS"/>
</dbReference>
<evidence type="ECO:0000313" key="15">
    <source>
        <dbReference type="Proteomes" id="UP001355207"/>
    </source>
</evidence>
<dbReference type="Proteomes" id="UP001355207">
    <property type="component" value="Chromosome 1"/>
</dbReference>
<dbReference type="InterPro" id="IPR020058">
    <property type="entry name" value="Glu/Gln-tRNA-synth_Ib_cat-dom"/>
</dbReference>
<sequence length="599" mass="68334">MKTTTIPLIRAFLPKQGICKRCHSTTSTNISSSTEVVSPRLRFGPSPTGNLHLGGLRTALFNHLLARKWKGKWLLRIEDTDRSRFNEGAVDNLRRSLEWAGLDYDEGVGIGGKFGSYTQSERLDVYHHYTDKLLAQDAAYECFCTPNELEAIKTSLKQQGLRNTYDGRCRHITDEDKVRKKKAGEKYVVRYKSSSESMEIPSDLIFGDNQPSAPTSEFDDFVLMKSDGWPTYHLASVIDDHLMEISHVLRGEEWLPSIPKHHSLYKAFGWKPPKFGHLPLLCNPDGTKLSKRKGDTFVEHYIKQGYEPGALLNFLALMGWDYHSALSKKTTLDSHIRNDGNSLYELFTLSQLIESFDIDHVAHRKASVNISKLDFINKMTLRRMSGRLGKDGHMVNLGKEQSLESSRIEGTNAELEEEGGIERSSLIKRFQDGLREEKALKGCELIESVDFVEKVYDAELPRTTLLKEMPMHSIFYFLPPTYTCHESQSILKDLNLRIYCQYVNLFADTLQQKSSQGKELNEDSVWDVIHSLLDQLNLDKKPKLLIPIRHALTERKKGPSIPELISILGLDETLSRLRTAVEYVKDLDQSKKRKVDLVE</sequence>
<evidence type="ECO:0000256" key="7">
    <source>
        <dbReference type="ARBA" id="ARBA00022917"/>
    </source>
</evidence>
<dbReference type="SUPFAM" id="SSF48163">
    <property type="entry name" value="An anticodon-binding domain of class I aminoacyl-tRNA synthetases"/>
    <property type="match status" value="1"/>
</dbReference>
<evidence type="ECO:0000256" key="6">
    <source>
        <dbReference type="ARBA" id="ARBA00022840"/>
    </source>
</evidence>
<dbReference type="GeneID" id="91091429"/>
<dbReference type="HAMAP" id="MF_00022">
    <property type="entry name" value="Glu_tRNA_synth_type1"/>
    <property type="match status" value="1"/>
</dbReference>
<dbReference type="InterPro" id="IPR020751">
    <property type="entry name" value="aa-tRNA-synth_I_codon-bd_sub2"/>
</dbReference>
<dbReference type="Pfam" id="PF00749">
    <property type="entry name" value="tRNA-synt_1c"/>
    <property type="match status" value="1"/>
</dbReference>
<feature type="domain" description="Glutamyl/glutaminyl-tRNA synthetase class Ib catalytic" evidence="12">
    <location>
        <begin position="40"/>
        <end position="374"/>
    </location>
</feature>
<organism evidence="14 15">
    <name type="scientific">Kwoniella dendrophila CBS 6074</name>
    <dbReference type="NCBI Taxonomy" id="1295534"/>
    <lineage>
        <taxon>Eukaryota</taxon>
        <taxon>Fungi</taxon>
        <taxon>Dikarya</taxon>
        <taxon>Basidiomycota</taxon>
        <taxon>Agaricomycotina</taxon>
        <taxon>Tremellomycetes</taxon>
        <taxon>Tremellales</taxon>
        <taxon>Cryptococcaceae</taxon>
        <taxon>Kwoniella</taxon>
    </lineage>
</organism>
<dbReference type="RefSeq" id="XP_066072653.1">
    <property type="nucleotide sequence ID" value="XM_066216556.1"/>
</dbReference>
<feature type="domain" description="Aminoacyl-tRNA synthetase class I anticodon-binding" evidence="13">
    <location>
        <begin position="450"/>
        <end position="580"/>
    </location>
</feature>
<evidence type="ECO:0000256" key="2">
    <source>
        <dbReference type="ARBA" id="ARBA00007894"/>
    </source>
</evidence>
<accession>A0AAX4JMY8</accession>
<dbReference type="InterPro" id="IPR033910">
    <property type="entry name" value="GluRS_core"/>
</dbReference>
<gene>
    <name evidence="14" type="ORF">L201_000757</name>
</gene>
<dbReference type="FunFam" id="3.40.50.620:FF:000045">
    <property type="entry name" value="Glutamate--tRNA ligase, mitochondrial"/>
    <property type="match status" value="1"/>
</dbReference>
<dbReference type="GO" id="GO:0008270">
    <property type="term" value="F:zinc ion binding"/>
    <property type="evidence" value="ECO:0007669"/>
    <property type="project" value="InterPro"/>
</dbReference>
<dbReference type="EC" id="6.1.1.17" evidence="3"/>
<keyword evidence="6 11" id="KW-0067">ATP-binding</keyword>
<dbReference type="InterPro" id="IPR004527">
    <property type="entry name" value="Glu-tRNA-ligase_bac/mito"/>
</dbReference>
<dbReference type="Gene3D" id="1.10.10.350">
    <property type="match status" value="1"/>
</dbReference>
<dbReference type="PANTHER" id="PTHR43311:SF2">
    <property type="entry name" value="GLUTAMATE--TRNA LIGASE, MITOCHONDRIAL-RELATED"/>
    <property type="match status" value="1"/>
</dbReference>
<keyword evidence="15" id="KW-1185">Reference proteome</keyword>
<comment type="subcellular location">
    <subcellularLocation>
        <location evidence="1">Mitochondrion</location>
    </subcellularLocation>
</comment>
<dbReference type="InterPro" id="IPR014729">
    <property type="entry name" value="Rossmann-like_a/b/a_fold"/>
</dbReference>
<evidence type="ECO:0000256" key="4">
    <source>
        <dbReference type="ARBA" id="ARBA00022598"/>
    </source>
</evidence>
<dbReference type="AlphaFoldDB" id="A0AAX4JMY8"/>
<dbReference type="PANTHER" id="PTHR43311">
    <property type="entry name" value="GLUTAMATE--TRNA LIGASE"/>
    <property type="match status" value="1"/>
</dbReference>
<comment type="similarity">
    <text evidence="2">Belongs to the class-I aminoacyl-tRNA synthetase family. Glutamate--tRNA ligase type 1 subfamily.</text>
</comment>
<name>A0AAX4JMY8_9TREE</name>
<dbReference type="InterPro" id="IPR000924">
    <property type="entry name" value="Glu/Gln-tRNA-synth"/>
</dbReference>
<dbReference type="Gene3D" id="3.40.50.620">
    <property type="entry name" value="HUPs"/>
    <property type="match status" value="1"/>
</dbReference>
<keyword evidence="4 11" id="KW-0436">Ligase</keyword>
<evidence type="ECO:0000259" key="12">
    <source>
        <dbReference type="Pfam" id="PF00749"/>
    </source>
</evidence>
<dbReference type="InterPro" id="IPR008925">
    <property type="entry name" value="aa_tRNA-synth_I_cd-bd_sf"/>
</dbReference>
<dbReference type="InterPro" id="IPR045462">
    <property type="entry name" value="aa-tRNA-synth_I_cd-bd"/>
</dbReference>
<dbReference type="GO" id="GO:0005524">
    <property type="term" value="F:ATP binding"/>
    <property type="evidence" value="ECO:0007669"/>
    <property type="project" value="UniProtKB-KW"/>
</dbReference>
<keyword evidence="8 11" id="KW-0030">Aminoacyl-tRNA synthetase</keyword>
<dbReference type="Pfam" id="PF19269">
    <property type="entry name" value="Anticodon_2"/>
    <property type="match status" value="1"/>
</dbReference>
<evidence type="ECO:0000256" key="1">
    <source>
        <dbReference type="ARBA" id="ARBA00004173"/>
    </source>
</evidence>
<dbReference type="GO" id="GO:0005739">
    <property type="term" value="C:mitochondrion"/>
    <property type="evidence" value="ECO:0007669"/>
    <property type="project" value="UniProtKB-SubCell"/>
</dbReference>